<feature type="transmembrane region" description="Helical" evidence="8">
    <location>
        <begin position="161"/>
        <end position="179"/>
    </location>
</feature>
<evidence type="ECO:0000313" key="9">
    <source>
        <dbReference type="EMBL" id="MPM11148.1"/>
    </source>
</evidence>
<dbReference type="Pfam" id="PF02653">
    <property type="entry name" value="BPD_transp_2"/>
    <property type="match status" value="1"/>
</dbReference>
<dbReference type="GO" id="GO:0022857">
    <property type="term" value="F:transmembrane transporter activity"/>
    <property type="evidence" value="ECO:0007669"/>
    <property type="project" value="InterPro"/>
</dbReference>
<dbReference type="CDD" id="cd06579">
    <property type="entry name" value="TM_PBP1_transp_AraH_like"/>
    <property type="match status" value="1"/>
</dbReference>
<protein>
    <submittedName>
        <fullName evidence="9">Ribose import permease protein RbsC</fullName>
    </submittedName>
</protein>
<keyword evidence="7 8" id="KW-0472">Membrane</keyword>
<keyword evidence="4" id="KW-0997">Cell inner membrane</keyword>
<evidence type="ECO:0000256" key="1">
    <source>
        <dbReference type="ARBA" id="ARBA00004651"/>
    </source>
</evidence>
<dbReference type="AlphaFoldDB" id="A0A644X5S5"/>
<keyword evidence="3" id="KW-1003">Cell membrane</keyword>
<comment type="subcellular location">
    <subcellularLocation>
        <location evidence="1">Cell membrane</location>
        <topology evidence="1">Multi-pass membrane protein</topology>
    </subcellularLocation>
</comment>
<feature type="transmembrane region" description="Helical" evidence="8">
    <location>
        <begin position="12"/>
        <end position="31"/>
    </location>
</feature>
<evidence type="ECO:0000256" key="7">
    <source>
        <dbReference type="ARBA" id="ARBA00023136"/>
    </source>
</evidence>
<evidence type="ECO:0000256" key="3">
    <source>
        <dbReference type="ARBA" id="ARBA00022475"/>
    </source>
</evidence>
<dbReference type="EMBL" id="VSSQ01001791">
    <property type="protein sequence ID" value="MPM11148.1"/>
    <property type="molecule type" value="Genomic_DNA"/>
</dbReference>
<feature type="transmembrane region" description="Helical" evidence="8">
    <location>
        <begin position="94"/>
        <end position="111"/>
    </location>
</feature>
<comment type="caution">
    <text evidence="9">The sequence shown here is derived from an EMBL/GenBank/DDBJ whole genome shotgun (WGS) entry which is preliminary data.</text>
</comment>
<feature type="transmembrane region" description="Helical" evidence="8">
    <location>
        <begin position="211"/>
        <end position="232"/>
    </location>
</feature>
<reference evidence="9" key="1">
    <citation type="submission" date="2019-08" db="EMBL/GenBank/DDBJ databases">
        <authorList>
            <person name="Kucharzyk K."/>
            <person name="Murdoch R.W."/>
            <person name="Higgins S."/>
            <person name="Loffler F."/>
        </authorList>
    </citation>
    <scope>NUCLEOTIDE SEQUENCE</scope>
</reference>
<feature type="transmembrane region" description="Helical" evidence="8">
    <location>
        <begin position="291"/>
        <end position="307"/>
    </location>
</feature>
<feature type="transmembrane region" description="Helical" evidence="8">
    <location>
        <begin position="43"/>
        <end position="66"/>
    </location>
</feature>
<dbReference type="InterPro" id="IPR001851">
    <property type="entry name" value="ABC_transp_permease"/>
</dbReference>
<keyword evidence="5 8" id="KW-0812">Transmembrane</keyword>
<evidence type="ECO:0000256" key="8">
    <source>
        <dbReference type="SAM" id="Phobius"/>
    </source>
</evidence>
<keyword evidence="6 8" id="KW-1133">Transmembrane helix</keyword>
<accession>A0A644X5S5</accession>
<feature type="transmembrane region" description="Helical" evidence="8">
    <location>
        <begin position="71"/>
        <end position="88"/>
    </location>
</feature>
<sequence>MTLQNKGKLAEFFRKNISFLAFIILFFMFSVTVPDKFLTRSNLLTFLGSSMDVLVVAMGGTFIILLGSIDLSAGSMVALCGVIAAKLFVSTGNLFVAVAVTCLFSCAVYALQGTLHAFLKVPTFIVTLAFLSIARACATLLSGGVNTSVPYSSSFKTIFGLRPWILFIGFGVFFFCLFLEKYTVFGRFTKLTGGDEVVAQLSGLNVNKIKIMVYAFAGVMTGLGACLMAGRIGSGSPSIGDGYELTIISSVVLGGTSQRGGVGSVIGTLVGCITLKLLANGLVIWGMSSEVQKLITGAILILAVFVSQERRKNMIVK</sequence>
<organism evidence="9">
    <name type="scientific">bioreactor metagenome</name>
    <dbReference type="NCBI Taxonomy" id="1076179"/>
    <lineage>
        <taxon>unclassified sequences</taxon>
        <taxon>metagenomes</taxon>
        <taxon>ecological metagenomes</taxon>
    </lineage>
</organism>
<dbReference type="GO" id="GO:0005886">
    <property type="term" value="C:plasma membrane"/>
    <property type="evidence" value="ECO:0007669"/>
    <property type="project" value="UniProtKB-SubCell"/>
</dbReference>
<name>A0A644X5S5_9ZZZZ</name>
<dbReference type="PANTHER" id="PTHR32196:SF21">
    <property type="entry name" value="ABC TRANSPORTER PERMEASE PROTEIN YPHD-RELATED"/>
    <property type="match status" value="1"/>
</dbReference>
<evidence type="ECO:0000256" key="2">
    <source>
        <dbReference type="ARBA" id="ARBA00022448"/>
    </source>
</evidence>
<evidence type="ECO:0000256" key="4">
    <source>
        <dbReference type="ARBA" id="ARBA00022519"/>
    </source>
</evidence>
<feature type="transmembrane region" description="Helical" evidence="8">
    <location>
        <begin position="123"/>
        <end position="141"/>
    </location>
</feature>
<evidence type="ECO:0000256" key="6">
    <source>
        <dbReference type="ARBA" id="ARBA00022989"/>
    </source>
</evidence>
<proteinExistence type="predicted"/>
<keyword evidence="2" id="KW-0813">Transport</keyword>
<evidence type="ECO:0000256" key="5">
    <source>
        <dbReference type="ARBA" id="ARBA00022692"/>
    </source>
</evidence>
<gene>
    <name evidence="9" type="primary">rbsC_20</name>
    <name evidence="9" type="ORF">SDC9_57487</name>
</gene>
<dbReference type="PANTHER" id="PTHR32196">
    <property type="entry name" value="ABC TRANSPORTER PERMEASE PROTEIN YPHD-RELATED-RELATED"/>
    <property type="match status" value="1"/>
</dbReference>